<sequence length="121" mass="13975">MKTEIRKHLLELLSKEEIEMEWWEKYLDLLFEFRKELIEESAESTALDPEDSSEESSPAETGTKDAVLSELTASFDEMNQKIIESNNKVLEAIKESLPETYTLPNEATASFLKSQNQQKEE</sequence>
<evidence type="ECO:0000256" key="1">
    <source>
        <dbReference type="SAM" id="MobiDB-lite"/>
    </source>
</evidence>
<dbReference type="EMBL" id="QSND01000002">
    <property type="protein sequence ID" value="KAA6451862.1"/>
    <property type="molecule type" value="Genomic_DNA"/>
</dbReference>
<reference evidence="2 3" key="1">
    <citation type="submission" date="2018-08" db="EMBL/GenBank/DDBJ databases">
        <title>Bacillus phenotypic plasticity.</title>
        <authorList>
            <person name="Hurtado E."/>
        </authorList>
    </citation>
    <scope>NUCLEOTIDE SEQUENCE [LARGE SCALE GENOMIC DNA]</scope>
    <source>
        <strain evidence="2 3">427</strain>
    </source>
</reference>
<feature type="region of interest" description="Disordered" evidence="1">
    <location>
        <begin position="99"/>
        <end position="121"/>
    </location>
</feature>
<dbReference type="RefSeq" id="WP_148957702.1">
    <property type="nucleotide sequence ID" value="NZ_QSND01000002.1"/>
</dbReference>
<accession>A0A5M8S179</accession>
<comment type="caution">
    <text evidence="2">The sequence shown here is derived from an EMBL/GenBank/DDBJ whole genome shotgun (WGS) entry which is preliminary data.</text>
</comment>
<proteinExistence type="predicted"/>
<name>A0A5M8S179_9BACI</name>
<evidence type="ECO:0000313" key="3">
    <source>
        <dbReference type="Proteomes" id="UP000324326"/>
    </source>
</evidence>
<evidence type="ECO:0000313" key="2">
    <source>
        <dbReference type="EMBL" id="KAA6451862.1"/>
    </source>
</evidence>
<feature type="compositionally biased region" description="Polar residues" evidence="1">
    <location>
        <begin position="102"/>
        <end position="121"/>
    </location>
</feature>
<organism evidence="2 3">
    <name type="scientific">Bacillus swezeyi</name>
    <dbReference type="NCBI Taxonomy" id="1925020"/>
    <lineage>
        <taxon>Bacteria</taxon>
        <taxon>Bacillati</taxon>
        <taxon>Bacillota</taxon>
        <taxon>Bacilli</taxon>
        <taxon>Bacillales</taxon>
        <taxon>Bacillaceae</taxon>
        <taxon>Bacillus</taxon>
    </lineage>
</organism>
<dbReference type="AlphaFoldDB" id="A0A5M8S179"/>
<protein>
    <submittedName>
        <fullName evidence="2">Uncharacterized protein</fullName>
    </submittedName>
</protein>
<feature type="region of interest" description="Disordered" evidence="1">
    <location>
        <begin position="41"/>
        <end position="65"/>
    </location>
</feature>
<dbReference type="Proteomes" id="UP000324326">
    <property type="component" value="Unassembled WGS sequence"/>
</dbReference>
<gene>
    <name evidence="2" type="ORF">DX927_14225</name>
</gene>